<sequence>MLRYVQDLKDLCKDRSSEMALVTGSFILADEGLFFLTLRGGDVDFVRFMVGADAGAGEG</sequence>
<gene>
    <name evidence="1" type="ORF">HYFRA_00005971</name>
</gene>
<dbReference type="EMBL" id="CAJVRL010000056">
    <property type="protein sequence ID" value="CAG8954347.1"/>
    <property type="molecule type" value="Genomic_DNA"/>
</dbReference>
<dbReference type="AlphaFoldDB" id="A0A9N9KYJ9"/>
<dbReference type="Proteomes" id="UP000696280">
    <property type="component" value="Unassembled WGS sequence"/>
</dbReference>
<keyword evidence="2" id="KW-1185">Reference proteome</keyword>
<protein>
    <submittedName>
        <fullName evidence="1">Uncharacterized protein</fullName>
    </submittedName>
</protein>
<comment type="caution">
    <text evidence="1">The sequence shown here is derived from an EMBL/GenBank/DDBJ whole genome shotgun (WGS) entry which is preliminary data.</text>
</comment>
<evidence type="ECO:0000313" key="1">
    <source>
        <dbReference type="EMBL" id="CAG8954347.1"/>
    </source>
</evidence>
<accession>A0A9N9KYJ9</accession>
<name>A0A9N9KYJ9_9HELO</name>
<evidence type="ECO:0000313" key="2">
    <source>
        <dbReference type="Proteomes" id="UP000696280"/>
    </source>
</evidence>
<proteinExistence type="predicted"/>
<organism evidence="1 2">
    <name type="scientific">Hymenoscyphus fraxineus</name>
    <dbReference type="NCBI Taxonomy" id="746836"/>
    <lineage>
        <taxon>Eukaryota</taxon>
        <taxon>Fungi</taxon>
        <taxon>Dikarya</taxon>
        <taxon>Ascomycota</taxon>
        <taxon>Pezizomycotina</taxon>
        <taxon>Leotiomycetes</taxon>
        <taxon>Helotiales</taxon>
        <taxon>Helotiaceae</taxon>
        <taxon>Hymenoscyphus</taxon>
    </lineage>
</organism>
<reference evidence="1" key="1">
    <citation type="submission" date="2021-07" db="EMBL/GenBank/DDBJ databases">
        <authorList>
            <person name="Durling M."/>
        </authorList>
    </citation>
    <scope>NUCLEOTIDE SEQUENCE</scope>
</reference>